<accession>A0ABX9LKS0</accession>
<evidence type="ECO:0000256" key="1">
    <source>
        <dbReference type="SAM" id="MobiDB-lite"/>
    </source>
</evidence>
<name>A0ABX9LKS0_9ACTN</name>
<proteinExistence type="predicted"/>
<organism evidence="2 3">
    <name type="scientific">Microbispora triticiradicis</name>
    <dbReference type="NCBI Taxonomy" id="2200763"/>
    <lineage>
        <taxon>Bacteria</taxon>
        <taxon>Bacillati</taxon>
        <taxon>Actinomycetota</taxon>
        <taxon>Actinomycetes</taxon>
        <taxon>Streptosporangiales</taxon>
        <taxon>Streptosporangiaceae</taxon>
        <taxon>Microbispora</taxon>
    </lineage>
</organism>
<dbReference type="EMBL" id="QFZU02000056">
    <property type="protein sequence ID" value="RGA04585.1"/>
    <property type="molecule type" value="Genomic_DNA"/>
</dbReference>
<sequence>MPRSAGAATPTALTIHCGPFCRARVTSNRQTASRAGFEQEGWISTSRSSISSIGRRGMPCPTCLPSTARLLGAQASIRKARSAMSKGDRSRPAKSDGFVGIGFSTARGISLRRTRL</sequence>
<feature type="region of interest" description="Disordered" evidence="1">
    <location>
        <begin position="32"/>
        <end position="56"/>
    </location>
</feature>
<evidence type="ECO:0000313" key="3">
    <source>
        <dbReference type="Proteomes" id="UP000262538"/>
    </source>
</evidence>
<feature type="compositionally biased region" description="Low complexity" evidence="1">
    <location>
        <begin position="41"/>
        <end position="56"/>
    </location>
</feature>
<protein>
    <submittedName>
        <fullName evidence="2">Uncharacterized protein</fullName>
    </submittedName>
</protein>
<reference evidence="2 3" key="1">
    <citation type="submission" date="2018-08" db="EMBL/GenBank/DDBJ databases">
        <title>Microbispora. triticiradicis sp. nov., a novel actinomycete isolated from the root of wheat (Triticum aestivum L.)).</title>
        <authorList>
            <person name="Han C."/>
        </authorList>
    </citation>
    <scope>NUCLEOTIDE SEQUENCE [LARGE SCALE GENOMIC DNA]</scope>
    <source>
        <strain evidence="2 3">NEAU-HRDPA2-9</strain>
    </source>
</reference>
<gene>
    <name evidence="2" type="ORF">DI270_012825</name>
</gene>
<keyword evidence="3" id="KW-1185">Reference proteome</keyword>
<evidence type="ECO:0000313" key="2">
    <source>
        <dbReference type="EMBL" id="RGA04585.1"/>
    </source>
</evidence>
<dbReference type="Proteomes" id="UP000262538">
    <property type="component" value="Unassembled WGS sequence"/>
</dbReference>
<comment type="caution">
    <text evidence="2">The sequence shown here is derived from an EMBL/GenBank/DDBJ whole genome shotgun (WGS) entry which is preliminary data.</text>
</comment>